<evidence type="ECO:0000313" key="5">
    <source>
        <dbReference type="Proteomes" id="UP000650424"/>
    </source>
</evidence>
<feature type="signal peptide" evidence="2">
    <location>
        <begin position="1"/>
        <end position="27"/>
    </location>
</feature>
<dbReference type="Gene3D" id="2.20.200.10">
    <property type="entry name" value="Outer membrane efflux proteins (OEP)"/>
    <property type="match status" value="1"/>
</dbReference>
<organism evidence="4 5">
    <name type="scientific">Undibacterium hunanense</name>
    <dbReference type="NCBI Taxonomy" id="2762292"/>
    <lineage>
        <taxon>Bacteria</taxon>
        <taxon>Pseudomonadati</taxon>
        <taxon>Pseudomonadota</taxon>
        <taxon>Betaproteobacteria</taxon>
        <taxon>Burkholderiales</taxon>
        <taxon>Oxalobacteraceae</taxon>
        <taxon>Undibacterium</taxon>
    </lineage>
</organism>
<protein>
    <submittedName>
        <fullName evidence="4">Efflux transporter outer membrane subunit</fullName>
    </submittedName>
</protein>
<dbReference type="Proteomes" id="UP000650424">
    <property type="component" value="Unassembled WGS sequence"/>
</dbReference>
<name>A0ABR6ZM41_9BURK</name>
<keyword evidence="5" id="KW-1185">Reference proteome</keyword>
<comment type="caution">
    <text evidence="4">The sequence shown here is derived from an EMBL/GenBank/DDBJ whole genome shotgun (WGS) entry which is preliminary data.</text>
</comment>
<accession>A0ABR6ZM41</accession>
<dbReference type="InterPro" id="IPR010131">
    <property type="entry name" value="MdtP/NodT-like"/>
</dbReference>
<evidence type="ECO:0000313" key="4">
    <source>
        <dbReference type="EMBL" id="MBC3916952.1"/>
    </source>
</evidence>
<reference evidence="4 5" key="1">
    <citation type="submission" date="2020-08" db="EMBL/GenBank/DDBJ databases">
        <title>Novel species isolated from subtropical streams in China.</title>
        <authorList>
            <person name="Lu H."/>
        </authorList>
    </citation>
    <scope>NUCLEOTIDE SEQUENCE [LARGE SCALE GENOMIC DNA]</scope>
    <source>
        <strain evidence="4 5">CY18W</strain>
    </source>
</reference>
<feature type="region of interest" description="Disordered" evidence="3">
    <location>
        <begin position="481"/>
        <end position="511"/>
    </location>
</feature>
<dbReference type="Pfam" id="PF02321">
    <property type="entry name" value="OEP"/>
    <property type="match status" value="2"/>
</dbReference>
<evidence type="ECO:0000256" key="3">
    <source>
        <dbReference type="SAM" id="MobiDB-lite"/>
    </source>
</evidence>
<dbReference type="EMBL" id="JACOGF010000002">
    <property type="protein sequence ID" value="MBC3916952.1"/>
    <property type="molecule type" value="Genomic_DNA"/>
</dbReference>
<evidence type="ECO:0000256" key="2">
    <source>
        <dbReference type="RuleBase" id="RU362097"/>
    </source>
</evidence>
<feature type="chain" id="PRO_5044962622" evidence="2">
    <location>
        <begin position="28"/>
        <end position="511"/>
    </location>
</feature>
<keyword evidence="2" id="KW-0449">Lipoprotein</keyword>
<dbReference type="PANTHER" id="PTHR30203:SF33">
    <property type="entry name" value="BLR4455 PROTEIN"/>
    <property type="match status" value="1"/>
</dbReference>
<keyword evidence="2" id="KW-0812">Transmembrane</keyword>
<feature type="compositionally biased region" description="Low complexity" evidence="3">
    <location>
        <begin position="485"/>
        <end position="505"/>
    </location>
</feature>
<dbReference type="PANTHER" id="PTHR30203">
    <property type="entry name" value="OUTER MEMBRANE CATION EFFLUX PROTEIN"/>
    <property type="match status" value="1"/>
</dbReference>
<keyword evidence="2" id="KW-0472">Membrane</keyword>
<dbReference type="SUPFAM" id="SSF56954">
    <property type="entry name" value="Outer membrane efflux proteins (OEP)"/>
    <property type="match status" value="1"/>
</dbReference>
<keyword evidence="2" id="KW-1134">Transmembrane beta strand</keyword>
<keyword evidence="2" id="KW-0732">Signal</keyword>
<evidence type="ECO:0000256" key="1">
    <source>
        <dbReference type="ARBA" id="ARBA00007613"/>
    </source>
</evidence>
<dbReference type="NCBIfam" id="TIGR01845">
    <property type="entry name" value="outer_NodT"/>
    <property type="match status" value="1"/>
</dbReference>
<comment type="subcellular location">
    <subcellularLocation>
        <location evidence="2">Cell membrane</location>
        <topology evidence="2">Lipid-anchor</topology>
    </subcellularLocation>
</comment>
<dbReference type="InterPro" id="IPR003423">
    <property type="entry name" value="OMP_efflux"/>
</dbReference>
<sequence length="511" mass="55044">MINTIKPLKSASSLLMLLMVLAGCSVAPTYQKAEVTTPSAYKEVQASSNSSNWKEAQPSEEVARGDWWKIFADDSLNEMEVQAMAANQNLKAAAARLKQSRALRQDARAGLFPQVNAGLGANRGRAAPASQGLPDNTRMPTSTTYNAQLGASYELDLFGRVASSIDAATADTQKNEALFQSVQLALQADVAQAYFLLRELDAEQALYAATVELRSKTLKLVQTRFNEGDISELDLARAKAELATAQSESLGLARSRAVAEHALAVLLGKTPAEFNFLPRPLSRIAVNIPAGLPSTLLERRPDIAAAERSMAAANARIGVARSAFFPRLDITGSAGYESASLGDLLNWSSRTFLLGPLLSMPLFDGGRRQASVDRAGAVYEEDVANYRQTVLNAFREVEDNLADLRILRDQTQAQDNAVQAAERAAKLSHVQYREGSVSYLNVIDADRTVLQQQRIAAQLDGARAKSAVSLIRAIGGGWDSRHLSETTGTKDSTDTVTTSDAGTRTHMAKAD</sequence>
<dbReference type="PROSITE" id="PS51257">
    <property type="entry name" value="PROKAR_LIPOPROTEIN"/>
    <property type="match status" value="1"/>
</dbReference>
<gene>
    <name evidence="4" type="ORF">H8L32_05640</name>
</gene>
<dbReference type="Gene3D" id="1.20.1600.10">
    <property type="entry name" value="Outer membrane efflux proteins (OEP)"/>
    <property type="match status" value="1"/>
</dbReference>
<proteinExistence type="inferred from homology"/>
<dbReference type="RefSeq" id="WP_186946177.1">
    <property type="nucleotide sequence ID" value="NZ_JACOGF010000002.1"/>
</dbReference>
<comment type="similarity">
    <text evidence="1 2">Belongs to the outer membrane factor (OMF) (TC 1.B.17) family.</text>
</comment>
<keyword evidence="2" id="KW-0564">Palmitate</keyword>